<keyword evidence="1" id="KW-0328">Glycosyltransferase</keyword>
<keyword evidence="6" id="KW-1185">Reference proteome</keyword>
<dbReference type="GO" id="GO:0016757">
    <property type="term" value="F:glycosyltransferase activity"/>
    <property type="evidence" value="ECO:0007669"/>
    <property type="project" value="UniProtKB-KW"/>
</dbReference>
<dbReference type="OrthoDB" id="9809227at2"/>
<dbReference type="AlphaFoldDB" id="A0A512SYP9"/>
<evidence type="ECO:0000256" key="2">
    <source>
        <dbReference type="ARBA" id="ARBA00022679"/>
    </source>
</evidence>
<dbReference type="SUPFAM" id="SSF53756">
    <property type="entry name" value="UDP-Glycosyltransferase/glycogen phosphorylase"/>
    <property type="match status" value="1"/>
</dbReference>
<dbReference type="Gene3D" id="3.40.50.2000">
    <property type="entry name" value="Glycogen Phosphorylase B"/>
    <property type="match status" value="2"/>
</dbReference>
<evidence type="ECO:0000259" key="4">
    <source>
        <dbReference type="Pfam" id="PF13439"/>
    </source>
</evidence>
<dbReference type="InterPro" id="IPR028098">
    <property type="entry name" value="Glyco_trans_4-like_N"/>
</dbReference>
<accession>A0A512SYP9</accession>
<protein>
    <submittedName>
        <fullName evidence="5">Glycosyl transferase family 1</fullName>
    </submittedName>
</protein>
<dbReference type="PANTHER" id="PTHR12526:SF595">
    <property type="entry name" value="BLL5217 PROTEIN"/>
    <property type="match status" value="1"/>
</dbReference>
<evidence type="ECO:0000313" key="5">
    <source>
        <dbReference type="EMBL" id="GEQ13066.1"/>
    </source>
</evidence>
<evidence type="ECO:0000313" key="6">
    <source>
        <dbReference type="Proteomes" id="UP000321793"/>
    </source>
</evidence>
<dbReference type="InterPro" id="IPR001296">
    <property type="entry name" value="Glyco_trans_1"/>
</dbReference>
<evidence type="ECO:0000256" key="1">
    <source>
        <dbReference type="ARBA" id="ARBA00022676"/>
    </source>
</evidence>
<organism evidence="5 6">
    <name type="scientific">Knoellia locipacati</name>
    <dbReference type="NCBI Taxonomy" id="882824"/>
    <lineage>
        <taxon>Bacteria</taxon>
        <taxon>Bacillati</taxon>
        <taxon>Actinomycetota</taxon>
        <taxon>Actinomycetes</taxon>
        <taxon>Micrococcales</taxon>
        <taxon>Intrasporangiaceae</taxon>
        <taxon>Knoellia</taxon>
    </lineage>
</organism>
<proteinExistence type="predicted"/>
<evidence type="ECO:0000259" key="3">
    <source>
        <dbReference type="Pfam" id="PF00534"/>
    </source>
</evidence>
<dbReference type="RefSeq" id="WP_147062869.1">
    <property type="nucleotide sequence ID" value="NZ_BAABDN010000001.1"/>
</dbReference>
<comment type="caution">
    <text evidence="5">The sequence shown here is derived from an EMBL/GenBank/DDBJ whole genome shotgun (WGS) entry which is preliminary data.</text>
</comment>
<dbReference type="PANTHER" id="PTHR12526">
    <property type="entry name" value="GLYCOSYLTRANSFERASE"/>
    <property type="match status" value="1"/>
</dbReference>
<name>A0A512SYP9_9MICO</name>
<dbReference type="EMBL" id="BKBA01000003">
    <property type="protein sequence ID" value="GEQ13066.1"/>
    <property type="molecule type" value="Genomic_DNA"/>
</dbReference>
<keyword evidence="2 5" id="KW-0808">Transferase</keyword>
<dbReference type="Proteomes" id="UP000321793">
    <property type="component" value="Unassembled WGS sequence"/>
</dbReference>
<feature type="domain" description="Glycosyltransferase subfamily 4-like N-terminal" evidence="4">
    <location>
        <begin position="19"/>
        <end position="175"/>
    </location>
</feature>
<sequence length="361" mass="38190">MRIAMLATSRNPIVEPYAGGQESHTAMLARGLRRLGHHVRLYARAGTDPELCDELVPYVDLPALSEVAAMDHQLPEPDFLRDHAAFTGAVADLLTRGDVDVVHNQSLHFLPLAFSAALTVPVVTTLHTPPFPWMEVGVALAGPGSSYVCVSRANAGLWTSLPKAPRIIHNGVDDDGRGPGPGGRSLVWTGRLTPEKGADLAIRTARRAGLPLRLAGPVSDPAWFDDVVAPELGRDVEHVGHLSHAELADLVRESAVTLVTPRWDEPFGLVAAESAMWGTPVVALDRGGLGEFVTPDIGVLVGPEGDDEAVVGALADAVPVAAALPRAQVHAAARAALGSDRMVEDYVGVYRDLVIRQGALT</sequence>
<gene>
    <name evidence="5" type="ORF">KLO01_11130</name>
</gene>
<dbReference type="Pfam" id="PF00534">
    <property type="entry name" value="Glycos_transf_1"/>
    <property type="match status" value="1"/>
</dbReference>
<dbReference type="Pfam" id="PF13439">
    <property type="entry name" value="Glyco_transf_4"/>
    <property type="match status" value="1"/>
</dbReference>
<reference evidence="5 6" key="1">
    <citation type="submission" date="2019-07" db="EMBL/GenBank/DDBJ databases">
        <title>Whole genome shotgun sequence of Knoellia locipacati NBRC 109775.</title>
        <authorList>
            <person name="Hosoyama A."/>
            <person name="Uohara A."/>
            <person name="Ohji S."/>
            <person name="Ichikawa N."/>
        </authorList>
    </citation>
    <scope>NUCLEOTIDE SEQUENCE [LARGE SCALE GENOMIC DNA]</scope>
    <source>
        <strain evidence="5 6">NBRC 109775</strain>
    </source>
</reference>
<feature type="domain" description="Glycosyl transferase family 1" evidence="3">
    <location>
        <begin position="187"/>
        <end position="316"/>
    </location>
</feature>